<name>A0A1B7LDP7_9FIRM</name>
<accession>A0A1B7LDP7</accession>
<dbReference type="PANTHER" id="PTHR30483">
    <property type="entry name" value="LEUCINE-SPECIFIC-BINDING PROTEIN"/>
    <property type="match status" value="1"/>
</dbReference>
<keyword evidence="4" id="KW-0029">Amino-acid transport</keyword>
<dbReference type="EMBL" id="LYVF01000165">
    <property type="protein sequence ID" value="OAT81236.1"/>
    <property type="molecule type" value="Genomic_DNA"/>
</dbReference>
<dbReference type="InterPro" id="IPR028081">
    <property type="entry name" value="Leu-bd"/>
</dbReference>
<sequence>MKTLKFGLLMISLLVIALLASACGNGAGNTQSGAAKTIKIGFFAPETGPEAADGTSAYNSAKLAVEQINAGGGINGAKLELVNYDDQLDTKQAVSIAQKLTTRDGVAAVVSGSYSGPTRAAAPIFQQAKIPMISAYAVHPAIPRTGNYIFQQSFSGVVEGAAAAEVAKNELHAKNVAILAIDNDFGHTLVQGFKQRAAQTGLKVQEPNWFHFGDTEFTPVLTKIKDNGADVLFMPAYAAEGSQIIRRIHDMGLKIQPLGTEGLDSTTQFLEVAGKNANGLVIVTNLNRDSKEQVVKDFIKAYKEKYGHEPDMVGASTYDAFYVLAEAMRKSGVTPDKIRDGIANTKNFQAVTGKIEGYDKIGQVIKPVQVQQVKDGAFRYFGEITDPAIITPPVN</sequence>
<gene>
    <name evidence="7" type="ORF">A6M21_00080</name>
</gene>
<dbReference type="CDD" id="cd19981">
    <property type="entry name" value="PBP1_ABC_HAAT-like"/>
    <property type="match status" value="1"/>
</dbReference>
<feature type="domain" description="Leucine-binding protein" evidence="6">
    <location>
        <begin position="37"/>
        <end position="376"/>
    </location>
</feature>
<feature type="signal peptide" evidence="5">
    <location>
        <begin position="1"/>
        <end position="22"/>
    </location>
</feature>
<keyword evidence="8" id="KW-1185">Reference proteome</keyword>
<comment type="caution">
    <text evidence="7">The sequence shown here is derived from an EMBL/GenBank/DDBJ whole genome shotgun (WGS) entry which is preliminary data.</text>
</comment>
<evidence type="ECO:0000313" key="8">
    <source>
        <dbReference type="Proteomes" id="UP000078532"/>
    </source>
</evidence>
<evidence type="ECO:0000256" key="1">
    <source>
        <dbReference type="ARBA" id="ARBA00010062"/>
    </source>
</evidence>
<evidence type="ECO:0000256" key="4">
    <source>
        <dbReference type="ARBA" id="ARBA00022970"/>
    </source>
</evidence>
<dbReference type="PROSITE" id="PS51257">
    <property type="entry name" value="PROKAR_LIPOPROTEIN"/>
    <property type="match status" value="1"/>
</dbReference>
<organism evidence="7 8">
    <name type="scientific">Desulfotomaculum copahuensis</name>
    <dbReference type="NCBI Taxonomy" id="1838280"/>
    <lineage>
        <taxon>Bacteria</taxon>
        <taxon>Bacillati</taxon>
        <taxon>Bacillota</taxon>
        <taxon>Clostridia</taxon>
        <taxon>Eubacteriales</taxon>
        <taxon>Desulfotomaculaceae</taxon>
        <taxon>Desulfotomaculum</taxon>
    </lineage>
</organism>
<dbReference type="STRING" id="1838280.A6M21_00080"/>
<protein>
    <recommendedName>
        <fullName evidence="6">Leucine-binding protein domain-containing protein</fullName>
    </recommendedName>
</protein>
<evidence type="ECO:0000313" key="7">
    <source>
        <dbReference type="EMBL" id="OAT81236.1"/>
    </source>
</evidence>
<evidence type="ECO:0000259" key="6">
    <source>
        <dbReference type="Pfam" id="PF13458"/>
    </source>
</evidence>
<dbReference type="RefSeq" id="WP_066668742.1">
    <property type="nucleotide sequence ID" value="NZ_LYVF01000165.1"/>
</dbReference>
<reference evidence="7 8" key="1">
    <citation type="submission" date="2016-04" db="EMBL/GenBank/DDBJ databases">
        <authorList>
            <person name="Evans L.H."/>
            <person name="Alamgir A."/>
            <person name="Owens N."/>
            <person name="Weber N.D."/>
            <person name="Virtaneva K."/>
            <person name="Barbian K."/>
            <person name="Babar A."/>
            <person name="Rosenke K."/>
        </authorList>
    </citation>
    <scope>NUCLEOTIDE SEQUENCE [LARGE SCALE GENOMIC DNA]</scope>
    <source>
        <strain evidence="7 8">LMa1</strain>
    </source>
</reference>
<dbReference type="SUPFAM" id="SSF53822">
    <property type="entry name" value="Periplasmic binding protein-like I"/>
    <property type="match status" value="1"/>
</dbReference>
<evidence type="ECO:0000256" key="5">
    <source>
        <dbReference type="SAM" id="SignalP"/>
    </source>
</evidence>
<dbReference type="PRINTS" id="PR00337">
    <property type="entry name" value="LEUILEVALBP"/>
</dbReference>
<dbReference type="InterPro" id="IPR028082">
    <property type="entry name" value="Peripla_BP_I"/>
</dbReference>
<dbReference type="PANTHER" id="PTHR30483:SF6">
    <property type="entry name" value="PERIPLASMIC BINDING PROTEIN OF ABC TRANSPORTER FOR NATURAL AMINO ACIDS"/>
    <property type="match status" value="1"/>
</dbReference>
<comment type="similarity">
    <text evidence="1">Belongs to the leucine-binding protein family.</text>
</comment>
<feature type="chain" id="PRO_5008596884" description="Leucine-binding protein domain-containing protein" evidence="5">
    <location>
        <begin position="23"/>
        <end position="395"/>
    </location>
</feature>
<proteinExistence type="inferred from homology"/>
<dbReference type="Proteomes" id="UP000078532">
    <property type="component" value="Unassembled WGS sequence"/>
</dbReference>
<dbReference type="AlphaFoldDB" id="A0A1B7LDP7"/>
<dbReference type="InterPro" id="IPR051010">
    <property type="entry name" value="BCAA_transport"/>
</dbReference>
<dbReference type="Pfam" id="PF13458">
    <property type="entry name" value="Peripla_BP_6"/>
    <property type="match status" value="1"/>
</dbReference>
<dbReference type="GO" id="GO:0006865">
    <property type="term" value="P:amino acid transport"/>
    <property type="evidence" value="ECO:0007669"/>
    <property type="project" value="UniProtKB-KW"/>
</dbReference>
<dbReference type="Gene3D" id="3.40.50.2300">
    <property type="match status" value="2"/>
</dbReference>
<dbReference type="OrthoDB" id="9783240at2"/>
<keyword evidence="3 5" id="KW-0732">Signal</keyword>
<keyword evidence="2" id="KW-0813">Transport</keyword>
<evidence type="ECO:0000256" key="2">
    <source>
        <dbReference type="ARBA" id="ARBA00022448"/>
    </source>
</evidence>
<evidence type="ECO:0000256" key="3">
    <source>
        <dbReference type="ARBA" id="ARBA00022729"/>
    </source>
</evidence>
<dbReference type="InterPro" id="IPR000709">
    <property type="entry name" value="Leu_Ile_Val-bd"/>
</dbReference>